<dbReference type="OrthoDB" id="4062651at2759"/>
<dbReference type="InterPro" id="IPR000719">
    <property type="entry name" value="Prot_kinase_dom"/>
</dbReference>
<dbReference type="EMBL" id="JACAZH010000002">
    <property type="protein sequence ID" value="KAF7375783.1"/>
    <property type="molecule type" value="Genomic_DNA"/>
</dbReference>
<feature type="domain" description="Protein kinase" evidence="1">
    <location>
        <begin position="157"/>
        <end position="483"/>
    </location>
</feature>
<dbReference type="GO" id="GO:0004674">
    <property type="term" value="F:protein serine/threonine kinase activity"/>
    <property type="evidence" value="ECO:0007669"/>
    <property type="project" value="TreeGrafter"/>
</dbReference>
<dbReference type="InterPro" id="IPR001245">
    <property type="entry name" value="Ser-Thr/Tyr_kinase_cat_dom"/>
</dbReference>
<dbReference type="PROSITE" id="PS50011">
    <property type="entry name" value="PROTEIN_KINASE_DOM"/>
    <property type="match status" value="2"/>
</dbReference>
<gene>
    <name evidence="2" type="ORF">MSAN_00468000</name>
</gene>
<keyword evidence="2" id="KW-0418">Kinase</keyword>
<dbReference type="Proteomes" id="UP000623467">
    <property type="component" value="Unassembled WGS sequence"/>
</dbReference>
<organism evidence="2 3">
    <name type="scientific">Mycena sanguinolenta</name>
    <dbReference type="NCBI Taxonomy" id="230812"/>
    <lineage>
        <taxon>Eukaryota</taxon>
        <taxon>Fungi</taxon>
        <taxon>Dikarya</taxon>
        <taxon>Basidiomycota</taxon>
        <taxon>Agaricomycotina</taxon>
        <taxon>Agaricomycetes</taxon>
        <taxon>Agaricomycetidae</taxon>
        <taxon>Agaricales</taxon>
        <taxon>Marasmiineae</taxon>
        <taxon>Mycenaceae</taxon>
        <taxon>Mycena</taxon>
    </lineage>
</organism>
<dbReference type="Pfam" id="PF00069">
    <property type="entry name" value="Pkinase"/>
    <property type="match status" value="1"/>
</dbReference>
<dbReference type="PANTHER" id="PTHR44329">
    <property type="entry name" value="SERINE/THREONINE-PROTEIN KINASE TNNI3K-RELATED"/>
    <property type="match status" value="1"/>
</dbReference>
<dbReference type="PROSITE" id="PS00109">
    <property type="entry name" value="PROTEIN_KINASE_TYR"/>
    <property type="match status" value="2"/>
</dbReference>
<dbReference type="InterPro" id="IPR011009">
    <property type="entry name" value="Kinase-like_dom_sf"/>
</dbReference>
<dbReference type="Pfam" id="PF07714">
    <property type="entry name" value="PK_Tyr_Ser-Thr"/>
    <property type="match status" value="1"/>
</dbReference>
<name>A0A8H6ZB15_9AGAR</name>
<protein>
    <submittedName>
        <fullName evidence="2">Serine/threonine-protein kinase STY8</fullName>
    </submittedName>
</protein>
<dbReference type="GO" id="GO:0005524">
    <property type="term" value="F:ATP binding"/>
    <property type="evidence" value="ECO:0007669"/>
    <property type="project" value="InterPro"/>
</dbReference>
<dbReference type="Gene3D" id="1.10.510.10">
    <property type="entry name" value="Transferase(Phosphotransferase) domain 1"/>
    <property type="match status" value="2"/>
</dbReference>
<evidence type="ECO:0000259" key="1">
    <source>
        <dbReference type="PROSITE" id="PS50011"/>
    </source>
</evidence>
<dbReference type="SUPFAM" id="SSF56112">
    <property type="entry name" value="Protein kinase-like (PK-like)"/>
    <property type="match status" value="2"/>
</dbReference>
<keyword evidence="2" id="KW-0808">Transferase</keyword>
<sequence length="485" mass="54208">MQPSCHQLCDVVEGLSYLHGHNIVHGDLCGRNILVDRTGRARLADFGLTELVESDMLMKSEGSIGRAGTTRFMAPELLFTTNDTQLMRAPASDIWAFGCVCCEVRQTSIYYLDRGFPDTEPLEDPKRFFRRAHRFLNWLATYFQLLPEEISVAGITLLGEYPVNHGGFSNIYRGIYKNADGVEVEVALKVLRMFQDQSDAELRRIHSKFSKEALVWHYLKHKNIVPFIGVDSTNFPSPRKAMVSPWMPLGSVLKYCTISTVTGGAELVRLNYAAIEVTPTEPTVEMVQYMESNSPSSPYAIELLCDVIEGLQYLHSKSIVHGDLCGRNILMDGAGHACLTDFGLAELIESASSVQAKSSSRRAGTARFMAPELLLIPDGAHLKRTPASDMWAFGCVCCEIWSEGVAPFSHILDEGFLIRTLSDSTQPVWPYPEQPRDKSSAPMPALLWELVLRCWRSDTLGRPSVQEISDALFDVKKVKHPNVWN</sequence>
<proteinExistence type="predicted"/>
<dbReference type="Gene3D" id="3.30.200.20">
    <property type="entry name" value="Phosphorylase Kinase, domain 1"/>
    <property type="match status" value="1"/>
</dbReference>
<keyword evidence="3" id="KW-1185">Reference proteome</keyword>
<comment type="caution">
    <text evidence="2">The sequence shown here is derived from an EMBL/GenBank/DDBJ whole genome shotgun (WGS) entry which is preliminary data.</text>
</comment>
<dbReference type="InterPro" id="IPR051681">
    <property type="entry name" value="Ser/Thr_Kinases-Pseudokinases"/>
</dbReference>
<feature type="domain" description="Protein kinase" evidence="1">
    <location>
        <begin position="1"/>
        <end position="168"/>
    </location>
</feature>
<dbReference type="AlphaFoldDB" id="A0A8H6ZB15"/>
<evidence type="ECO:0000313" key="3">
    <source>
        <dbReference type="Proteomes" id="UP000623467"/>
    </source>
</evidence>
<reference evidence="2" key="1">
    <citation type="submission" date="2020-05" db="EMBL/GenBank/DDBJ databases">
        <title>Mycena genomes resolve the evolution of fungal bioluminescence.</title>
        <authorList>
            <person name="Tsai I.J."/>
        </authorList>
    </citation>
    <scope>NUCLEOTIDE SEQUENCE</scope>
    <source>
        <strain evidence="2">160909Yilan</strain>
    </source>
</reference>
<evidence type="ECO:0000313" key="2">
    <source>
        <dbReference type="EMBL" id="KAF7375783.1"/>
    </source>
</evidence>
<accession>A0A8H6ZB15</accession>
<dbReference type="InterPro" id="IPR008266">
    <property type="entry name" value="Tyr_kinase_AS"/>
</dbReference>